<feature type="compositionally biased region" description="Basic and acidic residues" evidence="1">
    <location>
        <begin position="93"/>
        <end position="112"/>
    </location>
</feature>
<feature type="region of interest" description="Disordered" evidence="1">
    <location>
        <begin position="71"/>
        <end position="197"/>
    </location>
</feature>
<feature type="non-terminal residue" evidence="2">
    <location>
        <position position="866"/>
    </location>
</feature>
<feature type="compositionally biased region" description="Polar residues" evidence="1">
    <location>
        <begin position="265"/>
        <end position="282"/>
    </location>
</feature>
<feature type="region of interest" description="Disordered" evidence="1">
    <location>
        <begin position="847"/>
        <end position="866"/>
    </location>
</feature>
<dbReference type="EMBL" id="MIGC01000705">
    <property type="protein sequence ID" value="PHJ24387.1"/>
    <property type="molecule type" value="Genomic_DNA"/>
</dbReference>
<gene>
    <name evidence="2" type="ORF">CSUI_001759</name>
</gene>
<feature type="compositionally biased region" description="Low complexity" evidence="1">
    <location>
        <begin position="467"/>
        <end position="483"/>
    </location>
</feature>
<name>A0A2C6L7B8_9APIC</name>
<reference evidence="2 3" key="1">
    <citation type="journal article" date="2017" name="Int. J. Parasitol.">
        <title>The genome of the protozoan parasite Cystoisospora suis and a reverse vaccinology approach to identify vaccine candidates.</title>
        <authorList>
            <person name="Palmieri N."/>
            <person name="Shrestha A."/>
            <person name="Ruttkowski B."/>
            <person name="Beck T."/>
            <person name="Vogl C."/>
            <person name="Tomley F."/>
            <person name="Blake D.P."/>
            <person name="Joachim A."/>
        </authorList>
    </citation>
    <scope>NUCLEOTIDE SEQUENCE [LARGE SCALE GENOMIC DNA]</scope>
    <source>
        <strain evidence="2 3">Wien I</strain>
    </source>
</reference>
<evidence type="ECO:0000313" key="3">
    <source>
        <dbReference type="Proteomes" id="UP000221165"/>
    </source>
</evidence>
<dbReference type="RefSeq" id="XP_067926060.1">
    <property type="nucleotide sequence ID" value="XM_068061964.1"/>
</dbReference>
<feature type="region of interest" description="Disordered" evidence="1">
    <location>
        <begin position="467"/>
        <end position="538"/>
    </location>
</feature>
<evidence type="ECO:0000256" key="1">
    <source>
        <dbReference type="SAM" id="MobiDB-lite"/>
    </source>
</evidence>
<organism evidence="2 3">
    <name type="scientific">Cystoisospora suis</name>
    <dbReference type="NCBI Taxonomy" id="483139"/>
    <lineage>
        <taxon>Eukaryota</taxon>
        <taxon>Sar</taxon>
        <taxon>Alveolata</taxon>
        <taxon>Apicomplexa</taxon>
        <taxon>Conoidasida</taxon>
        <taxon>Coccidia</taxon>
        <taxon>Eucoccidiorida</taxon>
        <taxon>Eimeriorina</taxon>
        <taxon>Sarcocystidae</taxon>
        <taxon>Cystoisospora</taxon>
    </lineage>
</organism>
<dbReference type="AlphaFoldDB" id="A0A2C6L7B8"/>
<dbReference type="VEuPathDB" id="ToxoDB:CSUI_001759"/>
<feature type="compositionally biased region" description="Basic residues" evidence="1">
    <location>
        <begin position="853"/>
        <end position="866"/>
    </location>
</feature>
<feature type="region of interest" description="Disordered" evidence="1">
    <location>
        <begin position="252"/>
        <end position="299"/>
    </location>
</feature>
<feature type="region of interest" description="Disordered" evidence="1">
    <location>
        <begin position="354"/>
        <end position="394"/>
    </location>
</feature>
<feature type="compositionally biased region" description="Basic residues" evidence="1">
    <location>
        <begin position="71"/>
        <end position="80"/>
    </location>
</feature>
<accession>A0A2C6L7B8</accession>
<feature type="compositionally biased region" description="Basic and acidic residues" evidence="1">
    <location>
        <begin position="494"/>
        <end position="538"/>
    </location>
</feature>
<dbReference type="GeneID" id="94425175"/>
<sequence>MEIRRCAAGTRIKDRHLSINKSSHNFHSQNTRQHCRTEQCFSGSAKKNLVGSATVLLDLLEVAAAETRARDRLRRRGRKRHIEEDDSSSGTTSEDRKISPREKSRTGEREEKDTEEWDAHSSSGKESGTEMTAKKRHLPNAGVMSEVEYNFGPRNVERTIGEPRGTDRRDQMSSMRRGDNTDLNRQPKEDQDVGRKAGLRSVSVCRRCGENRKSGKKWGHVQSSSVEMNLEAASEARYCRTLGRTRKHRKAFWKRQGWGDPQKGECSQSPALNKQDPANTADRTTRESDEKETSLVSRRRRNMAGIPTFLKEERGLLVGPSLVEWPAVRRSHAGRRGTRERKLTIVRLTREMTLTETVSQSSSTSSGSPSCAFTHSSKPLVLRHPDSPLNSRSSPCLAALSPSLSASPGSRVTLYTGDHDESVVQGSEESGDSRQLTLSRTAPCVRTHPASLLFRLDSCDNWTRGSLSSMSSVSYSRSSADTSETGRNAEEEDVSSHDEEQAAEKTIRVPSGHSKERDEGQGHIPVSREKRSSEGKNQEKAQLLYTAVEEGLAGIANQTRCPYLASVLLGAMHFLFFPPSGPRFSQSPECLQGYSVRVNAPLLHSRYRSRLPNSAVPGAISFPVPSACFSAVSPDSCSFASSPLSEVLRYGDELGGTPRGCLLPAFQRLKRCLMKALAFWTPTGTDADNLRSLMDVEPFVCSSPRGPYVRFMSTSSISMLPPGDGNGMTILRQEGREGKGKKTSTEETNHGDRFSELSGLVLAYGICPNLYELMRLIPLDILLELHRDALLLTALEILFVFSNLADSKRRIVWICGSSSGSDSRAAGNQGCVDGLFQASRFALGGAFEGPLRGRPRGRRRREPGSG</sequence>
<evidence type="ECO:0000313" key="2">
    <source>
        <dbReference type="EMBL" id="PHJ24387.1"/>
    </source>
</evidence>
<protein>
    <submittedName>
        <fullName evidence="2">Uncharacterized protein</fullName>
    </submittedName>
</protein>
<proteinExistence type="predicted"/>
<feature type="compositionally biased region" description="Polar residues" evidence="1">
    <location>
        <begin position="120"/>
        <end position="130"/>
    </location>
</feature>
<feature type="compositionally biased region" description="Low complexity" evidence="1">
    <location>
        <begin position="354"/>
        <end position="374"/>
    </location>
</feature>
<dbReference type="Proteomes" id="UP000221165">
    <property type="component" value="Unassembled WGS sequence"/>
</dbReference>
<keyword evidence="3" id="KW-1185">Reference proteome</keyword>
<feature type="compositionally biased region" description="Basic and acidic residues" evidence="1">
    <location>
        <begin position="283"/>
        <end position="293"/>
    </location>
</feature>
<feature type="compositionally biased region" description="Basic and acidic residues" evidence="1">
    <location>
        <begin position="155"/>
        <end position="195"/>
    </location>
</feature>
<comment type="caution">
    <text evidence="2">The sequence shown here is derived from an EMBL/GenBank/DDBJ whole genome shotgun (WGS) entry which is preliminary data.</text>
</comment>